<reference evidence="1 2" key="1">
    <citation type="submission" date="2019-03" db="EMBL/GenBank/DDBJ databases">
        <title>Genomic analyses of the natural microbiome of Caenorhabditis elegans.</title>
        <authorList>
            <person name="Samuel B."/>
        </authorList>
    </citation>
    <scope>NUCLEOTIDE SEQUENCE [LARGE SCALE GENOMIC DNA]</scope>
    <source>
        <strain evidence="1 2">BIGb0525</strain>
    </source>
</reference>
<proteinExistence type="predicted"/>
<evidence type="ECO:0000313" key="1">
    <source>
        <dbReference type="EMBL" id="TDV43907.1"/>
    </source>
</evidence>
<accession>A0A4R7V5H4</accession>
<dbReference type="RefSeq" id="WP_134176712.1">
    <property type="nucleotide sequence ID" value="NZ_SOCQ01000011.1"/>
</dbReference>
<dbReference type="InterPro" id="IPR013431">
    <property type="entry name" value="Delta_60_rpt"/>
</dbReference>
<sequence>MNLPQTQTSMSQGALDPAFGDNGKVFLKPPDTQDQAFDMRGLFVDALGNTYIAGSILRSTGRSEYCCVKLDAQGNLDKKFGAAGYVIGHFGDDNGGLRNSHIHEIVKLDDGKLLLIGIFFDGNSNRLKALVRLNADGSLDLKFGQEGQVIIDLNDESKLLHKSHEPSRFAEQTQGENPRSTVLLDGRILLHELAHWGWEKTTTAVIRLSASGVLDDSFGKNGIVHISHPDFAHTELNDLLVKQDGTYVLAGHVYNDDLNADPALLTRLTDAGQIDTSFADHGYRLVTSEQNYLDFHIEKLVAQTNRRLLVVGQTHRGDVAGLLISREADGSKNIQFNGGEPLQTKLDRYQTTWHNASIMRDGKILVFGLISTSDTPSCVVARFIDDGTLDTSFANGKGWQMFAIGEGFRVGAGFTEDKVTFLGHVIVEGRREYCVARGLIG</sequence>
<evidence type="ECO:0000313" key="2">
    <source>
        <dbReference type="Proteomes" id="UP000295804"/>
    </source>
</evidence>
<comment type="caution">
    <text evidence="1">The sequence shown here is derived from an EMBL/GenBank/DDBJ whole genome shotgun (WGS) entry which is preliminary data.</text>
</comment>
<organism evidence="1 2">
    <name type="scientific">Pseudomonas helmanticensis</name>
    <dbReference type="NCBI Taxonomy" id="1471381"/>
    <lineage>
        <taxon>Bacteria</taxon>
        <taxon>Pseudomonadati</taxon>
        <taxon>Pseudomonadota</taxon>
        <taxon>Gammaproteobacteria</taxon>
        <taxon>Pseudomonadales</taxon>
        <taxon>Pseudomonadaceae</taxon>
        <taxon>Pseudomonas</taxon>
    </lineage>
</organism>
<dbReference type="NCBIfam" id="TIGR02608">
    <property type="entry name" value="delta_60_rpt"/>
    <property type="match status" value="5"/>
</dbReference>
<dbReference type="Proteomes" id="UP000295804">
    <property type="component" value="Unassembled WGS sequence"/>
</dbReference>
<protein>
    <submittedName>
        <fullName evidence="1">Putative delta-60 repeat protein</fullName>
    </submittedName>
</protein>
<gene>
    <name evidence="1" type="ORF">EDF87_11110</name>
</gene>
<name>A0A4R7V5H4_9PSED</name>
<dbReference type="EMBL" id="SOCQ01000011">
    <property type="protein sequence ID" value="TDV43907.1"/>
    <property type="molecule type" value="Genomic_DNA"/>
</dbReference>
<dbReference type="Pfam" id="PF17164">
    <property type="entry name" value="DUF5122"/>
    <property type="match status" value="2"/>
</dbReference>
<dbReference type="AlphaFoldDB" id="A0A4R7V5H4"/>
<dbReference type="Gene3D" id="2.80.10.50">
    <property type="match status" value="2"/>
</dbReference>